<dbReference type="AlphaFoldDB" id="A0AA38JBC2"/>
<reference evidence="1" key="1">
    <citation type="submission" date="2022-08" db="EMBL/GenBank/DDBJ databases">
        <authorList>
            <consortium name="DOE Joint Genome Institute"/>
            <person name="Min B."/>
            <person name="Sierra-Patev S."/>
            <person name="Naranjo-Ortiz M."/>
            <person name="Looney B."/>
            <person name="Konkel Z."/>
            <person name="Slot J.C."/>
            <person name="Sakamoto Y."/>
            <person name="Steenwyk J.L."/>
            <person name="Rokas A."/>
            <person name="Carro J."/>
            <person name="Camarero S."/>
            <person name="Ferreira P."/>
            <person name="Molpeceres G."/>
            <person name="Ruiz-duenas F.J."/>
            <person name="Serrano A."/>
            <person name="Henrissat B."/>
            <person name="Drula E."/>
            <person name="Hughes K.W."/>
            <person name="Mata J.L."/>
            <person name="Ishikawa N.K."/>
            <person name="Vargas-Isla R."/>
            <person name="Ushijima S."/>
            <person name="Smith C.A."/>
            <person name="Ahrendt S."/>
            <person name="Andreopoulos W."/>
            <person name="He G."/>
            <person name="LaButti K."/>
            <person name="Lipzen A."/>
            <person name="Ng V."/>
            <person name="Riley R."/>
            <person name="Sandor L."/>
            <person name="Barry K."/>
            <person name="Martinez A.T."/>
            <person name="Xiao Y."/>
            <person name="Gibbons J.G."/>
            <person name="Terashima K."/>
            <person name="Hibbett D.S."/>
            <person name="Grigoriev I.V."/>
        </authorList>
    </citation>
    <scope>NUCLEOTIDE SEQUENCE</scope>
    <source>
        <strain evidence="1">ET3784</strain>
    </source>
</reference>
<dbReference type="EMBL" id="JANVFO010000063">
    <property type="protein sequence ID" value="KAJ3720201.1"/>
    <property type="molecule type" value="Genomic_DNA"/>
</dbReference>
<sequence length="178" mass="20337">MRLFPSSKDLSLTTSFVLTLGLVSVMYTTAMPTPHSDSALSKNPENSDKKLKVSFPESNKLTEIKITEDRMKGFVELVQDSILEGYTGTHFTQDKAFDHHRLECGEATPRLYKVNPEQYQIPFSLATEQGNIKGWISFWRDSYGHIPGPYANVKWQGRNDKVKLDVHYCYDLWGLIKS</sequence>
<proteinExistence type="predicted"/>
<evidence type="ECO:0000313" key="1">
    <source>
        <dbReference type="EMBL" id="KAJ3720201.1"/>
    </source>
</evidence>
<name>A0AA38JBC2_9AGAR</name>
<accession>A0AA38JBC2</accession>
<organism evidence="1 2">
    <name type="scientific">Lentinula guzmanii</name>
    <dbReference type="NCBI Taxonomy" id="2804957"/>
    <lineage>
        <taxon>Eukaryota</taxon>
        <taxon>Fungi</taxon>
        <taxon>Dikarya</taxon>
        <taxon>Basidiomycota</taxon>
        <taxon>Agaricomycotina</taxon>
        <taxon>Agaricomycetes</taxon>
        <taxon>Agaricomycetidae</taxon>
        <taxon>Agaricales</taxon>
        <taxon>Marasmiineae</taxon>
        <taxon>Omphalotaceae</taxon>
        <taxon>Lentinula</taxon>
    </lineage>
</organism>
<comment type="caution">
    <text evidence="1">The sequence shown here is derived from an EMBL/GenBank/DDBJ whole genome shotgun (WGS) entry which is preliminary data.</text>
</comment>
<gene>
    <name evidence="1" type="ORF">DFJ43DRAFT_727976</name>
</gene>
<protein>
    <submittedName>
        <fullName evidence="1">Uncharacterized protein</fullName>
    </submittedName>
</protein>
<dbReference type="Proteomes" id="UP001176059">
    <property type="component" value="Unassembled WGS sequence"/>
</dbReference>
<keyword evidence="2" id="KW-1185">Reference proteome</keyword>
<evidence type="ECO:0000313" key="2">
    <source>
        <dbReference type="Proteomes" id="UP001176059"/>
    </source>
</evidence>
<reference evidence="1" key="2">
    <citation type="journal article" date="2023" name="Proc. Natl. Acad. Sci. U.S.A.">
        <title>A global phylogenomic analysis of the shiitake genus Lentinula.</title>
        <authorList>
            <person name="Sierra-Patev S."/>
            <person name="Min B."/>
            <person name="Naranjo-Ortiz M."/>
            <person name="Looney B."/>
            <person name="Konkel Z."/>
            <person name="Slot J.C."/>
            <person name="Sakamoto Y."/>
            <person name="Steenwyk J.L."/>
            <person name="Rokas A."/>
            <person name="Carro J."/>
            <person name="Camarero S."/>
            <person name="Ferreira P."/>
            <person name="Molpeceres G."/>
            <person name="Ruiz-Duenas F.J."/>
            <person name="Serrano A."/>
            <person name="Henrissat B."/>
            <person name="Drula E."/>
            <person name="Hughes K.W."/>
            <person name="Mata J.L."/>
            <person name="Ishikawa N.K."/>
            <person name="Vargas-Isla R."/>
            <person name="Ushijima S."/>
            <person name="Smith C.A."/>
            <person name="Donoghue J."/>
            <person name="Ahrendt S."/>
            <person name="Andreopoulos W."/>
            <person name="He G."/>
            <person name="LaButti K."/>
            <person name="Lipzen A."/>
            <person name="Ng V."/>
            <person name="Riley R."/>
            <person name="Sandor L."/>
            <person name="Barry K."/>
            <person name="Martinez A.T."/>
            <person name="Xiao Y."/>
            <person name="Gibbons J.G."/>
            <person name="Terashima K."/>
            <person name="Grigoriev I.V."/>
            <person name="Hibbett D."/>
        </authorList>
    </citation>
    <scope>NUCLEOTIDE SEQUENCE</scope>
    <source>
        <strain evidence="1">ET3784</strain>
    </source>
</reference>